<dbReference type="Proteomes" id="UP001317613">
    <property type="component" value="Chromosome"/>
</dbReference>
<reference evidence="1" key="1">
    <citation type="submission" date="2022-08" db="EMBL/GenBank/DDBJ databases">
        <title>Molecular epidemiological analysis of five strains of VanD-type vancomycin-resistant Enterococcus faecalis.</title>
        <authorList>
            <person name="Mimura K."/>
            <person name="Hashimoto Y."/>
            <person name="Tomita H."/>
        </authorList>
    </citation>
    <scope>NUCLEOTIDE SEQUENCE</scope>
    <source>
        <strain evidence="1">SVR2332</strain>
    </source>
</reference>
<organism evidence="1 2">
    <name type="scientific">Enterococcus faecalis</name>
    <name type="common">Streptococcus faecalis</name>
    <dbReference type="NCBI Taxonomy" id="1351"/>
    <lineage>
        <taxon>Bacteria</taxon>
        <taxon>Bacillati</taxon>
        <taxon>Bacillota</taxon>
        <taxon>Bacilli</taxon>
        <taxon>Lactobacillales</taxon>
        <taxon>Enterococcaceae</taxon>
        <taxon>Enterococcus</taxon>
    </lineage>
</organism>
<evidence type="ECO:0000313" key="1">
    <source>
        <dbReference type="EMBL" id="BDQ62712.1"/>
    </source>
</evidence>
<gene>
    <name evidence="1" type="ORF">EfsSVR2332_27900</name>
</gene>
<dbReference type="EMBL" id="AP026729">
    <property type="protein sequence ID" value="BDQ62712.1"/>
    <property type="molecule type" value="Genomic_DNA"/>
</dbReference>
<evidence type="ECO:0000313" key="2">
    <source>
        <dbReference type="Proteomes" id="UP001317613"/>
    </source>
</evidence>
<name>A0AC59HSW6_ENTFL</name>
<accession>A0AC59HSW6</accession>
<sequence>MYHAGTITNNQRWKNVAINSWELLRMDLETVDNNFFDMINGKSGAIIMRLQMQDTFHPKQEFLDKCVNLAYEKINEIDSYMTSGVAHGLGHLLWFFFYN</sequence>
<proteinExistence type="predicted"/>
<protein>
    <submittedName>
        <fullName evidence="1">Uncharacterized protein</fullName>
    </submittedName>
</protein>